<evidence type="ECO:0000313" key="3">
    <source>
        <dbReference type="Proteomes" id="UP000076625"/>
    </source>
</evidence>
<dbReference type="Proteomes" id="UP000076625">
    <property type="component" value="Unassembled WGS sequence"/>
</dbReference>
<accession>A0A161S429</accession>
<reference evidence="3" key="1">
    <citation type="submission" date="2016-01" db="EMBL/GenBank/DDBJ databases">
        <title>Draft genome of Chromobacterium sp. F49.</title>
        <authorList>
            <person name="Hong K.W."/>
        </authorList>
    </citation>
    <scope>NUCLEOTIDE SEQUENCE [LARGE SCALE GENOMIC DNA]</scope>
    <source>
        <strain evidence="3">CN10</strain>
    </source>
</reference>
<protein>
    <submittedName>
        <fullName evidence="2">Uncharacterized protein</fullName>
    </submittedName>
</protein>
<evidence type="ECO:0000256" key="1">
    <source>
        <dbReference type="SAM" id="MobiDB-lite"/>
    </source>
</evidence>
<evidence type="ECO:0000313" key="2">
    <source>
        <dbReference type="EMBL" id="KZE25326.1"/>
    </source>
</evidence>
<name>A0A161S429_9NEIS</name>
<dbReference type="EMBL" id="LQQU01000059">
    <property type="protein sequence ID" value="KZE25326.1"/>
    <property type="molecule type" value="Genomic_DNA"/>
</dbReference>
<comment type="caution">
    <text evidence="2">The sequence shown here is derived from an EMBL/GenBank/DDBJ whole genome shotgun (WGS) entry which is preliminary data.</text>
</comment>
<keyword evidence="3" id="KW-1185">Reference proteome</keyword>
<gene>
    <name evidence="2" type="ORF">AVW16_03225</name>
</gene>
<organism evidence="2 3">
    <name type="scientific">Crenobacter luteus</name>
    <dbReference type="NCBI Taxonomy" id="1452487"/>
    <lineage>
        <taxon>Bacteria</taxon>
        <taxon>Pseudomonadati</taxon>
        <taxon>Pseudomonadota</taxon>
        <taxon>Betaproteobacteria</taxon>
        <taxon>Neisseriales</taxon>
        <taxon>Neisseriaceae</taxon>
        <taxon>Crenobacter</taxon>
    </lineage>
</organism>
<proteinExistence type="predicted"/>
<dbReference type="AlphaFoldDB" id="A0A161S429"/>
<dbReference type="RefSeq" id="WP_066614645.1">
    <property type="nucleotide sequence ID" value="NZ_LQQU01000059.1"/>
</dbReference>
<sequence>MSGPLDSWFAGLDSGPAAPDPTPTPDRRPAVASSLASVRGEGESHGPGSLDDGVEVSGELAAPLGPHGEPLPLRCRACARLVSGRCLAGGWGGGDPVPSAVHAGRCEGFAMRAGVRLGQVWWWRVTLSDGRRVGLLTCPPLAEPDALSAARASWGEVVERVDALPGFDRLPDGLVP</sequence>
<feature type="region of interest" description="Disordered" evidence="1">
    <location>
        <begin position="1"/>
        <end position="63"/>
    </location>
</feature>
<dbReference type="STRING" id="1452487.AVW16_03225"/>